<dbReference type="PANTHER" id="PTHR11008:SF41">
    <property type="entry name" value="RE70318P"/>
    <property type="match status" value="1"/>
</dbReference>
<protein>
    <submittedName>
        <fullName evidence="2">Uncharacterized protein</fullName>
    </submittedName>
</protein>
<dbReference type="SMART" id="SM00700">
    <property type="entry name" value="JHBP"/>
    <property type="match status" value="1"/>
</dbReference>
<comment type="caution">
    <text evidence="2">The sequence shown here is derived from an EMBL/GenBank/DDBJ whole genome shotgun (WGS) entry which is preliminary data.</text>
</comment>
<sequence>MLALNFILLFCSLLLYVEAFDKPFGKCSINDHQCVEKQWEIIFTTLGSTGIPEFNADPIDPIILKNITAPVIDGVSLTIKESTITGFKNCKFKIISLNFEKKIDSSHVSCESLKISGEFYLEGTNPMFQSIFGTDTISGHGEIKANFEQMAMKLTLPVTIIRKENGDTHFKILDEKTQYTFDLQTTEFDVKHFVLGKNDKSEAMSAFLNSNWKSFIQPFGRSFIDKSLVLLLAFANNLYDNVPAKHFIEEVLM</sequence>
<keyword evidence="1" id="KW-0732">Signal</keyword>
<evidence type="ECO:0000256" key="1">
    <source>
        <dbReference type="SAM" id="SignalP"/>
    </source>
</evidence>
<dbReference type="InterPro" id="IPR010562">
    <property type="entry name" value="Haemolymph_juvenile_hormone-bd"/>
</dbReference>
<evidence type="ECO:0000313" key="2">
    <source>
        <dbReference type="EMBL" id="CAH2084848.1"/>
    </source>
</evidence>
<dbReference type="GO" id="GO:0005615">
    <property type="term" value="C:extracellular space"/>
    <property type="evidence" value="ECO:0007669"/>
    <property type="project" value="TreeGrafter"/>
</dbReference>
<dbReference type="AlphaFoldDB" id="A0AAU9TDY9"/>
<name>A0AAU9TDY9_EUPED</name>
<keyword evidence="3" id="KW-1185">Reference proteome</keyword>
<dbReference type="PANTHER" id="PTHR11008">
    <property type="entry name" value="PROTEIN TAKEOUT-LIKE PROTEIN"/>
    <property type="match status" value="1"/>
</dbReference>
<dbReference type="InterPro" id="IPR038606">
    <property type="entry name" value="To_sf"/>
</dbReference>
<feature type="chain" id="PRO_5043818485" evidence="1">
    <location>
        <begin position="20"/>
        <end position="253"/>
    </location>
</feature>
<dbReference type="Gene3D" id="3.15.10.30">
    <property type="entry name" value="Haemolymph juvenile hormone binding protein"/>
    <property type="match status" value="1"/>
</dbReference>
<evidence type="ECO:0000313" key="3">
    <source>
        <dbReference type="Proteomes" id="UP001153954"/>
    </source>
</evidence>
<dbReference type="Proteomes" id="UP001153954">
    <property type="component" value="Unassembled WGS sequence"/>
</dbReference>
<reference evidence="2" key="1">
    <citation type="submission" date="2022-03" db="EMBL/GenBank/DDBJ databases">
        <authorList>
            <person name="Tunstrom K."/>
        </authorList>
    </citation>
    <scope>NUCLEOTIDE SEQUENCE</scope>
</reference>
<organism evidence="2 3">
    <name type="scientific">Euphydryas editha</name>
    <name type="common">Edith's checkerspot</name>
    <dbReference type="NCBI Taxonomy" id="104508"/>
    <lineage>
        <taxon>Eukaryota</taxon>
        <taxon>Metazoa</taxon>
        <taxon>Ecdysozoa</taxon>
        <taxon>Arthropoda</taxon>
        <taxon>Hexapoda</taxon>
        <taxon>Insecta</taxon>
        <taxon>Pterygota</taxon>
        <taxon>Neoptera</taxon>
        <taxon>Endopterygota</taxon>
        <taxon>Lepidoptera</taxon>
        <taxon>Glossata</taxon>
        <taxon>Ditrysia</taxon>
        <taxon>Papilionoidea</taxon>
        <taxon>Nymphalidae</taxon>
        <taxon>Nymphalinae</taxon>
        <taxon>Euphydryas</taxon>
    </lineage>
</organism>
<dbReference type="Pfam" id="PF06585">
    <property type="entry name" value="JHBP"/>
    <property type="match status" value="1"/>
</dbReference>
<feature type="signal peptide" evidence="1">
    <location>
        <begin position="1"/>
        <end position="19"/>
    </location>
</feature>
<accession>A0AAU9TDY9</accession>
<proteinExistence type="predicted"/>
<dbReference type="EMBL" id="CAKOGL010000003">
    <property type="protein sequence ID" value="CAH2084848.1"/>
    <property type="molecule type" value="Genomic_DNA"/>
</dbReference>
<gene>
    <name evidence="2" type="ORF">EEDITHA_LOCUS1382</name>
</gene>